<proteinExistence type="predicted"/>
<dbReference type="InterPro" id="IPR005467">
    <property type="entry name" value="His_kinase_dom"/>
</dbReference>
<dbReference type="Pfam" id="PF02518">
    <property type="entry name" value="HATPase_c"/>
    <property type="match status" value="1"/>
</dbReference>
<dbReference type="Pfam" id="PF00512">
    <property type="entry name" value="HisKA"/>
    <property type="match status" value="1"/>
</dbReference>
<feature type="domain" description="Histidine kinase" evidence="8">
    <location>
        <begin position="142"/>
        <end position="354"/>
    </location>
</feature>
<evidence type="ECO:0000313" key="9">
    <source>
        <dbReference type="EMBL" id="RJG21691.1"/>
    </source>
</evidence>
<dbReference type="EMBL" id="QYUP01000067">
    <property type="protein sequence ID" value="RJG21691.1"/>
    <property type="molecule type" value="Genomic_DNA"/>
</dbReference>
<dbReference type="SUPFAM" id="SSF55874">
    <property type="entry name" value="ATPase domain of HSP90 chaperone/DNA topoisomerase II/histidine kinase"/>
    <property type="match status" value="1"/>
</dbReference>
<evidence type="ECO:0000313" key="10">
    <source>
        <dbReference type="Proteomes" id="UP000284006"/>
    </source>
</evidence>
<dbReference type="OrthoDB" id="9121563at2"/>
<dbReference type="GO" id="GO:0004721">
    <property type="term" value="F:phosphoprotein phosphatase activity"/>
    <property type="evidence" value="ECO:0007669"/>
    <property type="project" value="TreeGrafter"/>
</dbReference>
<dbReference type="AlphaFoldDB" id="A0A418Y5D2"/>
<organism evidence="9 10">
    <name type="scientific">Massilia cavernae</name>
    <dbReference type="NCBI Taxonomy" id="2320864"/>
    <lineage>
        <taxon>Bacteria</taxon>
        <taxon>Pseudomonadati</taxon>
        <taxon>Pseudomonadota</taxon>
        <taxon>Betaproteobacteria</taxon>
        <taxon>Burkholderiales</taxon>
        <taxon>Oxalobacteraceae</taxon>
        <taxon>Telluria group</taxon>
        <taxon>Massilia</taxon>
    </lineage>
</organism>
<dbReference type="SUPFAM" id="SSF47384">
    <property type="entry name" value="Homodimeric domain of signal transducing histidine kinase"/>
    <property type="match status" value="1"/>
</dbReference>
<dbReference type="GO" id="GO:0005886">
    <property type="term" value="C:plasma membrane"/>
    <property type="evidence" value="ECO:0007669"/>
    <property type="project" value="TreeGrafter"/>
</dbReference>
<accession>A0A418Y5D2</accession>
<evidence type="ECO:0000256" key="5">
    <source>
        <dbReference type="ARBA" id="ARBA00022777"/>
    </source>
</evidence>
<keyword evidence="10" id="KW-1185">Reference proteome</keyword>
<evidence type="ECO:0000256" key="3">
    <source>
        <dbReference type="ARBA" id="ARBA00022553"/>
    </source>
</evidence>
<keyword evidence="6" id="KW-0902">Two-component regulatory system</keyword>
<evidence type="ECO:0000259" key="8">
    <source>
        <dbReference type="PROSITE" id="PS50109"/>
    </source>
</evidence>
<dbReference type="SMART" id="SM00387">
    <property type="entry name" value="HATPase_c"/>
    <property type="match status" value="1"/>
</dbReference>
<dbReference type="CDD" id="cd00082">
    <property type="entry name" value="HisKA"/>
    <property type="match status" value="1"/>
</dbReference>
<dbReference type="SMART" id="SM00086">
    <property type="entry name" value="PAC"/>
    <property type="match status" value="1"/>
</dbReference>
<evidence type="ECO:0000256" key="7">
    <source>
        <dbReference type="SAM" id="MobiDB-lite"/>
    </source>
</evidence>
<keyword evidence="4" id="KW-0808">Transferase</keyword>
<reference evidence="9 10" key="1">
    <citation type="submission" date="2018-09" db="EMBL/GenBank/DDBJ databases">
        <authorList>
            <person name="Zhu H."/>
        </authorList>
    </citation>
    <scope>NUCLEOTIDE SEQUENCE [LARGE SCALE GENOMIC DNA]</scope>
    <source>
        <strain evidence="9 10">K1S02-61</strain>
    </source>
</reference>
<dbReference type="Gene3D" id="3.30.565.10">
    <property type="entry name" value="Histidine kinase-like ATPase, C-terminal domain"/>
    <property type="match status" value="1"/>
</dbReference>
<dbReference type="InterPro" id="IPR050351">
    <property type="entry name" value="BphY/WalK/GraS-like"/>
</dbReference>
<comment type="catalytic activity">
    <reaction evidence="1">
        <text>ATP + protein L-histidine = ADP + protein N-phospho-L-histidine.</text>
        <dbReference type="EC" id="2.7.13.3"/>
    </reaction>
</comment>
<keyword evidence="3" id="KW-0597">Phosphoprotein</keyword>
<sequence length="382" mass="41156">MSSSNLADHFRTIAELRGDVAWIVDCATGLPGYISPHAGVQLGYALPDFHDQLAHGGDGPLAELCGGLAERLRRFAEGDQSRLRLVREFELPRGDGDTSTPVEVTSMLVLDDQGEPHRLVGTIRDLSAQRAVEAGQRSFASMLNHEFRTPLSTIDGAIQRLEATGADADEPTRQRYRKIAMAVDRMAAMLDQYLSPDRIASTGHKPRDNHAEPRRLLEEGAGIARAAGRSATVSGDGLPGAIRCAPDGLRLAIRVLVENAVQYSPEDSVIELAGAQTADGIELLVRDHGPGVPTAETGRIFDRFYRGSNAGSRPGSGLGLYMARSVVDVHGGSLSVRNLDNRGAEFRLWLPLQGVGKKVARGKTNSDNRPLDEMSAPGWTQQ</sequence>
<dbReference type="PRINTS" id="PR00344">
    <property type="entry name" value="BCTRLSENSOR"/>
</dbReference>
<dbReference type="Proteomes" id="UP000284006">
    <property type="component" value="Unassembled WGS sequence"/>
</dbReference>
<dbReference type="GO" id="GO:0000155">
    <property type="term" value="F:phosphorelay sensor kinase activity"/>
    <property type="evidence" value="ECO:0007669"/>
    <property type="project" value="InterPro"/>
</dbReference>
<dbReference type="PANTHER" id="PTHR45453">
    <property type="entry name" value="PHOSPHATE REGULON SENSOR PROTEIN PHOR"/>
    <property type="match status" value="1"/>
</dbReference>
<dbReference type="SMART" id="SM00388">
    <property type="entry name" value="HisKA"/>
    <property type="match status" value="1"/>
</dbReference>
<evidence type="ECO:0000256" key="4">
    <source>
        <dbReference type="ARBA" id="ARBA00022679"/>
    </source>
</evidence>
<comment type="caution">
    <text evidence="9">The sequence shown here is derived from an EMBL/GenBank/DDBJ whole genome shotgun (WGS) entry which is preliminary data.</text>
</comment>
<keyword evidence="5 9" id="KW-0418">Kinase</keyword>
<dbReference type="CDD" id="cd00075">
    <property type="entry name" value="HATPase"/>
    <property type="match status" value="1"/>
</dbReference>
<dbReference type="SUPFAM" id="SSF55785">
    <property type="entry name" value="PYP-like sensor domain (PAS domain)"/>
    <property type="match status" value="1"/>
</dbReference>
<dbReference type="RefSeq" id="WP_119810000.1">
    <property type="nucleotide sequence ID" value="NZ_QYUP01000067.1"/>
</dbReference>
<dbReference type="InterPro" id="IPR036097">
    <property type="entry name" value="HisK_dim/P_sf"/>
</dbReference>
<dbReference type="InterPro" id="IPR003661">
    <property type="entry name" value="HisK_dim/P_dom"/>
</dbReference>
<dbReference type="InterPro" id="IPR003594">
    <property type="entry name" value="HATPase_dom"/>
</dbReference>
<dbReference type="PROSITE" id="PS50109">
    <property type="entry name" value="HIS_KIN"/>
    <property type="match status" value="1"/>
</dbReference>
<dbReference type="InterPro" id="IPR036890">
    <property type="entry name" value="HATPase_C_sf"/>
</dbReference>
<dbReference type="GO" id="GO:0016036">
    <property type="term" value="P:cellular response to phosphate starvation"/>
    <property type="evidence" value="ECO:0007669"/>
    <property type="project" value="TreeGrafter"/>
</dbReference>
<dbReference type="EC" id="2.7.13.3" evidence="2"/>
<protein>
    <recommendedName>
        <fullName evidence="2">histidine kinase</fullName>
        <ecNumber evidence="2">2.7.13.3</ecNumber>
    </recommendedName>
</protein>
<dbReference type="InterPro" id="IPR004358">
    <property type="entry name" value="Sig_transdc_His_kin-like_C"/>
</dbReference>
<evidence type="ECO:0000256" key="2">
    <source>
        <dbReference type="ARBA" id="ARBA00012438"/>
    </source>
</evidence>
<dbReference type="Gene3D" id="1.10.287.130">
    <property type="match status" value="1"/>
</dbReference>
<dbReference type="Gene3D" id="3.30.450.20">
    <property type="entry name" value="PAS domain"/>
    <property type="match status" value="1"/>
</dbReference>
<feature type="region of interest" description="Disordered" evidence="7">
    <location>
        <begin position="359"/>
        <end position="382"/>
    </location>
</feature>
<dbReference type="InterPro" id="IPR035965">
    <property type="entry name" value="PAS-like_dom_sf"/>
</dbReference>
<name>A0A418Y5D2_9BURK</name>
<dbReference type="PANTHER" id="PTHR45453:SF1">
    <property type="entry name" value="PHOSPHATE REGULON SENSOR PROTEIN PHOR"/>
    <property type="match status" value="1"/>
</dbReference>
<evidence type="ECO:0000256" key="1">
    <source>
        <dbReference type="ARBA" id="ARBA00000085"/>
    </source>
</evidence>
<dbReference type="InterPro" id="IPR001610">
    <property type="entry name" value="PAC"/>
</dbReference>
<evidence type="ECO:0000256" key="6">
    <source>
        <dbReference type="ARBA" id="ARBA00023012"/>
    </source>
</evidence>
<gene>
    <name evidence="9" type="ORF">D3872_06395</name>
</gene>